<evidence type="ECO:0000256" key="1">
    <source>
        <dbReference type="SAM" id="MobiDB-lite"/>
    </source>
</evidence>
<comment type="caution">
    <text evidence="2">The sequence shown here is derived from an EMBL/GenBank/DDBJ whole genome shotgun (WGS) entry which is preliminary data.</text>
</comment>
<protein>
    <submittedName>
        <fullName evidence="2">Dihydroorotase</fullName>
    </submittedName>
</protein>
<accession>A0ABQ8LZW5</accession>
<dbReference type="EMBL" id="JACTAM010000016">
    <property type="protein sequence ID" value="KAI2655846.1"/>
    <property type="molecule type" value="Genomic_DNA"/>
</dbReference>
<gene>
    <name evidence="2" type="ORF">H4Q32_024471</name>
</gene>
<feature type="compositionally biased region" description="Polar residues" evidence="1">
    <location>
        <begin position="128"/>
        <end position="137"/>
    </location>
</feature>
<reference evidence="2 3" key="1">
    <citation type="submission" date="2022-01" db="EMBL/GenBank/DDBJ databases">
        <title>A high-quality chromosome-level genome assembly of rohu carp, Labeo rohita.</title>
        <authorList>
            <person name="Arick M.A. II"/>
            <person name="Hsu C.-Y."/>
            <person name="Magbanua Z."/>
            <person name="Pechanova O."/>
            <person name="Grover C."/>
            <person name="Miller E."/>
            <person name="Thrash A."/>
            <person name="Ezzel L."/>
            <person name="Alam S."/>
            <person name="Benzie J."/>
            <person name="Hamilton M."/>
            <person name="Karsi A."/>
            <person name="Lawrence M.L."/>
            <person name="Peterson D.G."/>
        </authorList>
    </citation>
    <scope>NUCLEOTIDE SEQUENCE [LARGE SCALE GENOMIC DNA]</scope>
    <source>
        <strain evidence="3">BAU-BD-2019</strain>
        <tissue evidence="2">Blood</tissue>
    </source>
</reference>
<feature type="compositionally biased region" description="Basic and acidic residues" evidence="1">
    <location>
        <begin position="117"/>
        <end position="127"/>
    </location>
</feature>
<sequence>MIKNILGLHRGTSNDACRAELGLYPLTIEIQKRCVRFWHHLHQFDPDSTRHKALLANETSPESHPLNTLALQLVHKTQLLTDYSYNPTAIIKETDKNLEDTHDESLKIHFDLQNKLQEEDTDKHGQSETRGSVGTDLQQTEDEKHFLLICPKFYNVRETFFPRFEALIPSFTELSDTEKMPFLLGEDDNNTASLAAKHVLTIHNVRC</sequence>
<name>A0ABQ8LZW5_LABRO</name>
<evidence type="ECO:0000313" key="3">
    <source>
        <dbReference type="Proteomes" id="UP000830375"/>
    </source>
</evidence>
<evidence type="ECO:0000313" key="2">
    <source>
        <dbReference type="EMBL" id="KAI2655846.1"/>
    </source>
</evidence>
<feature type="region of interest" description="Disordered" evidence="1">
    <location>
        <begin position="117"/>
        <end position="137"/>
    </location>
</feature>
<keyword evidence="3" id="KW-1185">Reference proteome</keyword>
<dbReference type="Proteomes" id="UP000830375">
    <property type="component" value="Unassembled WGS sequence"/>
</dbReference>
<proteinExistence type="predicted"/>
<organism evidence="2 3">
    <name type="scientific">Labeo rohita</name>
    <name type="common">Indian major carp</name>
    <name type="synonym">Cyprinus rohita</name>
    <dbReference type="NCBI Taxonomy" id="84645"/>
    <lineage>
        <taxon>Eukaryota</taxon>
        <taxon>Metazoa</taxon>
        <taxon>Chordata</taxon>
        <taxon>Craniata</taxon>
        <taxon>Vertebrata</taxon>
        <taxon>Euteleostomi</taxon>
        <taxon>Actinopterygii</taxon>
        <taxon>Neopterygii</taxon>
        <taxon>Teleostei</taxon>
        <taxon>Ostariophysi</taxon>
        <taxon>Cypriniformes</taxon>
        <taxon>Cyprinidae</taxon>
        <taxon>Labeoninae</taxon>
        <taxon>Labeonini</taxon>
        <taxon>Labeo</taxon>
    </lineage>
</organism>